<feature type="domain" description="Ig-like" evidence="4">
    <location>
        <begin position="113"/>
        <end position="205"/>
    </location>
</feature>
<gene>
    <name evidence="5" type="ORF">OSB1V03_LOCUS11118</name>
</gene>
<dbReference type="PROSITE" id="PS50835">
    <property type="entry name" value="IG_LIKE"/>
    <property type="match status" value="3"/>
</dbReference>
<organism evidence="5">
    <name type="scientific">Medioppia subpectinata</name>
    <dbReference type="NCBI Taxonomy" id="1979941"/>
    <lineage>
        <taxon>Eukaryota</taxon>
        <taxon>Metazoa</taxon>
        <taxon>Ecdysozoa</taxon>
        <taxon>Arthropoda</taxon>
        <taxon>Chelicerata</taxon>
        <taxon>Arachnida</taxon>
        <taxon>Acari</taxon>
        <taxon>Acariformes</taxon>
        <taxon>Sarcoptiformes</taxon>
        <taxon>Oribatida</taxon>
        <taxon>Brachypylina</taxon>
        <taxon>Oppioidea</taxon>
        <taxon>Oppiidae</taxon>
        <taxon>Medioppia</taxon>
    </lineage>
</organism>
<feature type="domain" description="Ig-like" evidence="4">
    <location>
        <begin position="18"/>
        <end position="95"/>
    </location>
</feature>
<evidence type="ECO:0000313" key="6">
    <source>
        <dbReference type="Proteomes" id="UP000759131"/>
    </source>
</evidence>
<dbReference type="Pfam" id="PF13927">
    <property type="entry name" value="Ig_3"/>
    <property type="match status" value="1"/>
</dbReference>
<dbReference type="GO" id="GO:0005886">
    <property type="term" value="C:plasma membrane"/>
    <property type="evidence" value="ECO:0007669"/>
    <property type="project" value="TreeGrafter"/>
</dbReference>
<sequence>MAHITHTTHTYHLIDDAPGDARLSVLDSDQPYAIKGQTLTLECQCNDHGNPAAHTFIWTHNGRRVESVSVAENHLLRVGPADVHTRGDYACAAINTVGQGRWANLWLDVKTPPRLVHGLEPTLGSLANRSLTMSCRVECHPTCAVQWFRNNDSLPPITDPLTDYYYHVESVEHQLDERNGAFGSLTSYLHVHNSTALNDHDVITCACDGNGVGPGVRSSLVYRHEYPPHDVKVSVARLELLEGDPIGEDKIYCTASANPTANYYWTHASNTAHILAVGRHLTFNTTGSTGAGTGGTGGGAGGVTRDQSGNYTCVVTNRHGQAQAHVAIIVQ</sequence>
<evidence type="ECO:0000256" key="3">
    <source>
        <dbReference type="ARBA" id="ARBA00023319"/>
    </source>
</evidence>
<dbReference type="EMBL" id="CAJPIZ010008439">
    <property type="protein sequence ID" value="CAG2111136.1"/>
    <property type="molecule type" value="Genomic_DNA"/>
</dbReference>
<reference evidence="5" key="1">
    <citation type="submission" date="2020-11" db="EMBL/GenBank/DDBJ databases">
        <authorList>
            <person name="Tran Van P."/>
        </authorList>
    </citation>
    <scope>NUCLEOTIDE SEQUENCE</scope>
</reference>
<dbReference type="AlphaFoldDB" id="A0A7R9Q444"/>
<evidence type="ECO:0000256" key="2">
    <source>
        <dbReference type="ARBA" id="ARBA00023157"/>
    </source>
</evidence>
<dbReference type="GO" id="GO:0008046">
    <property type="term" value="F:axon guidance receptor activity"/>
    <property type="evidence" value="ECO:0007669"/>
    <property type="project" value="TreeGrafter"/>
</dbReference>
<dbReference type="Proteomes" id="UP000759131">
    <property type="component" value="Unassembled WGS sequence"/>
</dbReference>
<dbReference type="EMBL" id="OC863014">
    <property type="protein sequence ID" value="CAD7630706.1"/>
    <property type="molecule type" value="Genomic_DNA"/>
</dbReference>
<dbReference type="GO" id="GO:0030424">
    <property type="term" value="C:axon"/>
    <property type="evidence" value="ECO:0007669"/>
    <property type="project" value="TreeGrafter"/>
</dbReference>
<keyword evidence="1" id="KW-0732">Signal</keyword>
<feature type="domain" description="Ig-like" evidence="4">
    <location>
        <begin position="228"/>
        <end position="329"/>
    </location>
</feature>
<keyword evidence="6" id="KW-1185">Reference proteome</keyword>
<dbReference type="PANTHER" id="PTHR45080">
    <property type="entry name" value="CONTACTIN 5"/>
    <property type="match status" value="1"/>
</dbReference>
<name>A0A7R9Q444_9ACAR</name>
<dbReference type="GO" id="GO:0007156">
    <property type="term" value="P:homophilic cell adhesion via plasma membrane adhesion molecules"/>
    <property type="evidence" value="ECO:0007669"/>
    <property type="project" value="TreeGrafter"/>
</dbReference>
<dbReference type="InterPro" id="IPR007110">
    <property type="entry name" value="Ig-like_dom"/>
</dbReference>
<dbReference type="InterPro" id="IPR003598">
    <property type="entry name" value="Ig_sub2"/>
</dbReference>
<dbReference type="OrthoDB" id="6106100at2759"/>
<feature type="non-terminal residue" evidence="5">
    <location>
        <position position="1"/>
    </location>
</feature>
<dbReference type="SMART" id="SM00409">
    <property type="entry name" value="IG"/>
    <property type="match status" value="3"/>
</dbReference>
<protein>
    <recommendedName>
        <fullName evidence="4">Ig-like domain-containing protein</fullName>
    </recommendedName>
</protein>
<keyword evidence="3" id="KW-0393">Immunoglobulin domain</keyword>
<dbReference type="InterPro" id="IPR013783">
    <property type="entry name" value="Ig-like_fold"/>
</dbReference>
<accession>A0A7R9Q444</accession>
<dbReference type="GO" id="GO:0043025">
    <property type="term" value="C:neuronal cell body"/>
    <property type="evidence" value="ECO:0007669"/>
    <property type="project" value="TreeGrafter"/>
</dbReference>
<dbReference type="InterPro" id="IPR050958">
    <property type="entry name" value="Cell_Adh-Cytoskel_Orgn"/>
</dbReference>
<dbReference type="Gene3D" id="2.60.40.10">
    <property type="entry name" value="Immunoglobulins"/>
    <property type="match status" value="3"/>
</dbReference>
<dbReference type="PANTHER" id="PTHR45080:SF8">
    <property type="entry name" value="IG-LIKE DOMAIN-CONTAINING PROTEIN"/>
    <property type="match status" value="1"/>
</dbReference>
<dbReference type="InterPro" id="IPR003599">
    <property type="entry name" value="Ig_sub"/>
</dbReference>
<dbReference type="SMART" id="SM00408">
    <property type="entry name" value="IGc2"/>
    <property type="match status" value="2"/>
</dbReference>
<dbReference type="SUPFAM" id="SSF48726">
    <property type="entry name" value="Immunoglobulin"/>
    <property type="match status" value="2"/>
</dbReference>
<evidence type="ECO:0000313" key="5">
    <source>
        <dbReference type="EMBL" id="CAD7630706.1"/>
    </source>
</evidence>
<dbReference type="InterPro" id="IPR036179">
    <property type="entry name" value="Ig-like_dom_sf"/>
</dbReference>
<evidence type="ECO:0000256" key="1">
    <source>
        <dbReference type="ARBA" id="ARBA00022729"/>
    </source>
</evidence>
<keyword evidence="2" id="KW-1015">Disulfide bond</keyword>
<evidence type="ECO:0000259" key="4">
    <source>
        <dbReference type="PROSITE" id="PS50835"/>
    </source>
</evidence>
<dbReference type="GO" id="GO:0050808">
    <property type="term" value="P:synapse organization"/>
    <property type="evidence" value="ECO:0007669"/>
    <property type="project" value="TreeGrafter"/>
</dbReference>
<proteinExistence type="predicted"/>